<evidence type="ECO:0000259" key="5">
    <source>
        <dbReference type="SMART" id="SM00849"/>
    </source>
</evidence>
<dbReference type="Proteomes" id="UP001304419">
    <property type="component" value="Chromosome 1"/>
</dbReference>
<evidence type="ECO:0000313" key="7">
    <source>
        <dbReference type="EMBL" id="WOX30350.1"/>
    </source>
</evidence>
<evidence type="ECO:0000313" key="9">
    <source>
        <dbReference type="Proteomes" id="UP001304419"/>
    </source>
</evidence>
<dbReference type="CDD" id="cd07737">
    <property type="entry name" value="YcbL-like_MBL-fold"/>
    <property type="match status" value="1"/>
</dbReference>
<dbReference type="GO" id="GO:0016787">
    <property type="term" value="F:hydrolase activity"/>
    <property type="evidence" value="ECO:0007669"/>
    <property type="project" value="UniProtKB-KW"/>
</dbReference>
<evidence type="ECO:0000256" key="1">
    <source>
        <dbReference type="ARBA" id="ARBA00001947"/>
    </source>
</evidence>
<evidence type="ECO:0000256" key="2">
    <source>
        <dbReference type="ARBA" id="ARBA00022723"/>
    </source>
</evidence>
<dbReference type="AlphaFoldDB" id="A0A8I2KKP8"/>
<dbReference type="InterPro" id="IPR036866">
    <property type="entry name" value="RibonucZ/Hydroxyglut_hydro"/>
</dbReference>
<keyword evidence="4" id="KW-0862">Zinc</keyword>
<dbReference type="RefSeq" id="WP_130126252.1">
    <property type="nucleotide sequence ID" value="NZ_CBCSDF010000001.1"/>
</dbReference>
<accession>A0A8I2KKP8</accession>
<reference evidence="6" key="1">
    <citation type="submission" date="2019-10" db="EMBL/GenBank/DDBJ databases">
        <authorList>
            <person name="Paulsen S."/>
        </authorList>
    </citation>
    <scope>NUCLEOTIDE SEQUENCE</scope>
    <source>
        <strain evidence="6">LMG 19692</strain>
    </source>
</reference>
<gene>
    <name evidence="6" type="ORF">F9Y85_08095</name>
    <name evidence="7" type="ORF">R5H13_08865</name>
</gene>
<dbReference type="EMBL" id="CP137578">
    <property type="protein sequence ID" value="WOX30350.1"/>
    <property type="molecule type" value="Genomic_DNA"/>
</dbReference>
<reference evidence="7 9" key="2">
    <citation type="submission" date="2023-10" db="EMBL/GenBank/DDBJ databases">
        <title>To unveil natural product biosynthetic capacity in Pseudoalteromonas.</title>
        <authorList>
            <person name="Wang J."/>
        </authorList>
    </citation>
    <scope>NUCLEOTIDE SEQUENCE [LARGE SCALE GENOMIC DNA]</scope>
    <source>
        <strain evidence="7 9">DSM 15914</strain>
    </source>
</reference>
<dbReference type="PANTHER" id="PTHR46233:SF3">
    <property type="entry name" value="HYDROXYACYLGLUTATHIONE HYDROLASE GLOC"/>
    <property type="match status" value="1"/>
</dbReference>
<dbReference type="PANTHER" id="PTHR46233">
    <property type="entry name" value="HYDROXYACYLGLUTATHIONE HYDROLASE GLOC"/>
    <property type="match status" value="1"/>
</dbReference>
<dbReference type="Pfam" id="PF00753">
    <property type="entry name" value="Lactamase_B"/>
    <property type="match status" value="1"/>
</dbReference>
<dbReference type="EMBL" id="WEIA01000004">
    <property type="protein sequence ID" value="NLR21275.1"/>
    <property type="molecule type" value="Genomic_DNA"/>
</dbReference>
<protein>
    <submittedName>
        <fullName evidence="6">MBL fold metallo-hydrolase</fullName>
    </submittedName>
</protein>
<evidence type="ECO:0000256" key="3">
    <source>
        <dbReference type="ARBA" id="ARBA00022801"/>
    </source>
</evidence>
<feature type="domain" description="Metallo-beta-lactamase" evidence="5">
    <location>
        <begin position="12"/>
        <end position="192"/>
    </location>
</feature>
<dbReference type="GO" id="GO:0046872">
    <property type="term" value="F:metal ion binding"/>
    <property type="evidence" value="ECO:0007669"/>
    <property type="project" value="UniProtKB-KW"/>
</dbReference>
<dbReference type="InterPro" id="IPR051453">
    <property type="entry name" value="MBL_Glyoxalase_II"/>
</dbReference>
<evidence type="ECO:0000256" key="4">
    <source>
        <dbReference type="ARBA" id="ARBA00022833"/>
    </source>
</evidence>
<dbReference type="Gene3D" id="3.60.15.10">
    <property type="entry name" value="Ribonuclease Z/Hydroxyacylglutathione hydrolase-like"/>
    <property type="match status" value="1"/>
</dbReference>
<keyword evidence="9" id="KW-1185">Reference proteome</keyword>
<comment type="cofactor">
    <cofactor evidence="1">
        <name>Zn(2+)</name>
        <dbReference type="ChEBI" id="CHEBI:29105"/>
    </cofactor>
</comment>
<proteinExistence type="predicted"/>
<evidence type="ECO:0000313" key="8">
    <source>
        <dbReference type="Proteomes" id="UP000646877"/>
    </source>
</evidence>
<dbReference type="InterPro" id="IPR001279">
    <property type="entry name" value="Metallo-B-lactamas"/>
</dbReference>
<evidence type="ECO:0000313" key="6">
    <source>
        <dbReference type="EMBL" id="NLR21275.1"/>
    </source>
</evidence>
<dbReference type="SMART" id="SM00849">
    <property type="entry name" value="Lactamase_B"/>
    <property type="match status" value="1"/>
</dbReference>
<sequence>MQVFTIPVTPFIQNCRVIVCPETQATAIVDPGGEAEKVIAQLDTLGLVPSMILLTHAHLDHVGASTELSEHFNIEIIGPHQGDQFWLEALPMQSQMFGFPNHAAFLPSKWLNDGDKVKVGNLALEVRHCPGHTPGHVVFYEPNSKQVLVGDVLFKGSVGRTDFPKGDAAQLKQSIQDKLFTLPDEVVVHSGHGENTSIGFEKATNPFMSGRFG</sequence>
<name>A0A8I2KKP8_9GAMM</name>
<keyword evidence="3 6" id="KW-0378">Hydrolase</keyword>
<keyword evidence="2" id="KW-0479">Metal-binding</keyword>
<organism evidence="6 8">
    <name type="scientific">Pseudoalteromonas maricaloris</name>
    <dbReference type="NCBI Taxonomy" id="184924"/>
    <lineage>
        <taxon>Bacteria</taxon>
        <taxon>Pseudomonadati</taxon>
        <taxon>Pseudomonadota</taxon>
        <taxon>Gammaproteobacteria</taxon>
        <taxon>Alteromonadales</taxon>
        <taxon>Pseudoalteromonadaceae</taxon>
        <taxon>Pseudoalteromonas</taxon>
    </lineage>
</organism>
<dbReference type="SUPFAM" id="SSF56281">
    <property type="entry name" value="Metallo-hydrolase/oxidoreductase"/>
    <property type="match status" value="1"/>
</dbReference>
<dbReference type="Proteomes" id="UP000646877">
    <property type="component" value="Unassembled WGS sequence"/>
</dbReference>